<evidence type="ECO:0000313" key="9">
    <source>
        <dbReference type="EMBL" id="NOV03836.1"/>
    </source>
</evidence>
<feature type="transmembrane region" description="Helical" evidence="7">
    <location>
        <begin position="94"/>
        <end position="115"/>
    </location>
</feature>
<feature type="transmembrane region" description="Helical" evidence="7">
    <location>
        <begin position="127"/>
        <end position="147"/>
    </location>
</feature>
<protein>
    <submittedName>
        <fullName evidence="9">ABC transporter permease subunit</fullName>
    </submittedName>
</protein>
<dbReference type="EMBL" id="WHNZ01000069">
    <property type="protein sequence ID" value="NOV03836.1"/>
    <property type="molecule type" value="Genomic_DNA"/>
</dbReference>
<dbReference type="InterPro" id="IPR035906">
    <property type="entry name" value="MetI-like_sf"/>
</dbReference>
<dbReference type="InterPro" id="IPR050809">
    <property type="entry name" value="UgpAE/MalFG_permease"/>
</dbReference>
<dbReference type="PANTHER" id="PTHR43227">
    <property type="entry name" value="BLL4140 PROTEIN"/>
    <property type="match status" value="1"/>
</dbReference>
<feature type="transmembrane region" description="Helical" evidence="7">
    <location>
        <begin position="285"/>
        <end position="304"/>
    </location>
</feature>
<dbReference type="Proteomes" id="UP000618579">
    <property type="component" value="Unassembled WGS sequence"/>
</dbReference>
<feature type="transmembrane region" description="Helical" evidence="7">
    <location>
        <begin position="188"/>
        <end position="206"/>
    </location>
</feature>
<comment type="caution">
    <text evidence="9">The sequence shown here is derived from an EMBL/GenBank/DDBJ whole genome shotgun (WGS) entry which is preliminary data.</text>
</comment>
<dbReference type="CDD" id="cd06261">
    <property type="entry name" value="TM_PBP2"/>
    <property type="match status" value="1"/>
</dbReference>
<feature type="domain" description="ABC transmembrane type-1" evidence="8">
    <location>
        <begin position="90"/>
        <end position="306"/>
    </location>
</feature>
<dbReference type="InterPro" id="IPR000515">
    <property type="entry name" value="MetI-like"/>
</dbReference>
<dbReference type="SUPFAM" id="SSF161098">
    <property type="entry name" value="MetI-like"/>
    <property type="match status" value="1"/>
</dbReference>
<reference evidence="9 10" key="1">
    <citation type="submission" date="2019-10" db="EMBL/GenBank/DDBJ databases">
        <title>Description of Paenibacillus pedi sp. nov.</title>
        <authorList>
            <person name="Carlier A."/>
            <person name="Qi S."/>
        </authorList>
    </citation>
    <scope>NUCLEOTIDE SEQUENCE [LARGE SCALE GENOMIC DNA]</scope>
    <source>
        <strain evidence="9 10">LMG 31457</strain>
    </source>
</reference>
<proteinExistence type="inferred from homology"/>
<gene>
    <name evidence="9" type="ORF">GC097_27930</name>
</gene>
<dbReference type="Pfam" id="PF00528">
    <property type="entry name" value="BPD_transp_1"/>
    <property type="match status" value="1"/>
</dbReference>
<evidence type="ECO:0000259" key="8">
    <source>
        <dbReference type="PROSITE" id="PS50928"/>
    </source>
</evidence>
<sequence length="319" mass="36251">MGVALEAKATYVKRIKNKQSILKQYVEHKYFFIMLLPVVIYYLIFHYGPMYGVVIAFQDYKFLKGVTGSPWVGFDNFIELFNKPYFYTVLKNTLIINFYKLLFGFPVPIALALMINEITSPIVKKAVQTISYLPYFLSWVVLSGLIIEILSPSRGPVNYILETIIGLKPVYFITDPNWFRPILVLSEIWKQAGFTTIIYLAAIAGINTEMYEAAEMDGISRAQKIWYITLPSLIPVIVIMLILSSGSIINDDFEQVYNLLNVKVMQVGDVLSTYTYTEGLSRMNYSYAAAVGLFKNVVALVLVFTANRLASKVSDETIF</sequence>
<evidence type="ECO:0000256" key="5">
    <source>
        <dbReference type="ARBA" id="ARBA00022989"/>
    </source>
</evidence>
<evidence type="ECO:0000256" key="1">
    <source>
        <dbReference type="ARBA" id="ARBA00004651"/>
    </source>
</evidence>
<evidence type="ECO:0000256" key="4">
    <source>
        <dbReference type="ARBA" id="ARBA00022692"/>
    </source>
</evidence>
<dbReference type="PROSITE" id="PS50928">
    <property type="entry name" value="ABC_TM1"/>
    <property type="match status" value="1"/>
</dbReference>
<evidence type="ECO:0000256" key="3">
    <source>
        <dbReference type="ARBA" id="ARBA00022475"/>
    </source>
</evidence>
<keyword evidence="6 7" id="KW-0472">Membrane</keyword>
<dbReference type="PANTHER" id="PTHR43227:SF11">
    <property type="entry name" value="BLL4140 PROTEIN"/>
    <property type="match status" value="1"/>
</dbReference>
<keyword evidence="2 7" id="KW-0813">Transport</keyword>
<comment type="subcellular location">
    <subcellularLocation>
        <location evidence="1 7">Cell membrane</location>
        <topology evidence="1 7">Multi-pass membrane protein</topology>
    </subcellularLocation>
</comment>
<evidence type="ECO:0000256" key="6">
    <source>
        <dbReference type="ARBA" id="ARBA00023136"/>
    </source>
</evidence>
<keyword evidence="4 7" id="KW-0812">Transmembrane</keyword>
<keyword evidence="3" id="KW-1003">Cell membrane</keyword>
<dbReference type="Gene3D" id="1.10.3720.10">
    <property type="entry name" value="MetI-like"/>
    <property type="match status" value="1"/>
</dbReference>
<dbReference type="RefSeq" id="WP_171686647.1">
    <property type="nucleotide sequence ID" value="NZ_WHNZ01000069.1"/>
</dbReference>
<evidence type="ECO:0000256" key="7">
    <source>
        <dbReference type="RuleBase" id="RU363032"/>
    </source>
</evidence>
<feature type="transmembrane region" description="Helical" evidence="7">
    <location>
        <begin position="30"/>
        <end position="48"/>
    </location>
</feature>
<accession>A0ABX1ZVI4</accession>
<evidence type="ECO:0000256" key="2">
    <source>
        <dbReference type="ARBA" id="ARBA00022448"/>
    </source>
</evidence>
<name>A0ABX1ZVI4_9BACL</name>
<comment type="similarity">
    <text evidence="7">Belongs to the binding-protein-dependent transport system permease family.</text>
</comment>
<organism evidence="9 10">
    <name type="scientific">Paenibacillus planticolens</name>
    <dbReference type="NCBI Taxonomy" id="2654976"/>
    <lineage>
        <taxon>Bacteria</taxon>
        <taxon>Bacillati</taxon>
        <taxon>Bacillota</taxon>
        <taxon>Bacilli</taxon>
        <taxon>Bacillales</taxon>
        <taxon>Paenibacillaceae</taxon>
        <taxon>Paenibacillus</taxon>
    </lineage>
</organism>
<keyword evidence="5 7" id="KW-1133">Transmembrane helix</keyword>
<keyword evidence="10" id="KW-1185">Reference proteome</keyword>
<feature type="transmembrane region" description="Helical" evidence="7">
    <location>
        <begin position="226"/>
        <end position="249"/>
    </location>
</feature>
<evidence type="ECO:0000313" key="10">
    <source>
        <dbReference type="Proteomes" id="UP000618579"/>
    </source>
</evidence>